<dbReference type="EMBL" id="LT796768">
    <property type="protein sequence ID" value="SKB10140.1"/>
    <property type="molecule type" value="Genomic_DNA"/>
</dbReference>
<evidence type="ECO:0000313" key="3">
    <source>
        <dbReference type="Proteomes" id="UP000191040"/>
    </source>
</evidence>
<keyword evidence="1" id="KW-0175">Coiled coil</keyword>
<gene>
    <name evidence="2" type="ORF">SAMN06295964_3126</name>
</gene>
<reference evidence="3" key="1">
    <citation type="submission" date="2017-02" db="EMBL/GenBank/DDBJ databases">
        <authorList>
            <person name="Varghese N."/>
            <person name="Submissions S."/>
        </authorList>
    </citation>
    <scope>NUCLEOTIDE SEQUENCE [LARGE SCALE GENOMIC DNA]</scope>
    <source>
        <strain evidence="3">9H-4</strain>
    </source>
</reference>
<keyword evidence="3" id="KW-1185">Reference proteome</keyword>
<dbReference type="OrthoDB" id="3748689at2"/>
<protein>
    <recommendedName>
        <fullName evidence="4">Transposase</fullName>
    </recommendedName>
</protein>
<evidence type="ECO:0000313" key="2">
    <source>
        <dbReference type="EMBL" id="SKB10140.1"/>
    </source>
</evidence>
<evidence type="ECO:0008006" key="4">
    <source>
        <dbReference type="Google" id="ProtNLM"/>
    </source>
</evidence>
<organism evidence="2 3">
    <name type="scientific">Aeromicrobium choanae</name>
    <dbReference type="NCBI Taxonomy" id="1736691"/>
    <lineage>
        <taxon>Bacteria</taxon>
        <taxon>Bacillati</taxon>
        <taxon>Actinomycetota</taxon>
        <taxon>Actinomycetes</taxon>
        <taxon>Propionibacteriales</taxon>
        <taxon>Nocardioidaceae</taxon>
        <taxon>Aeromicrobium</taxon>
    </lineage>
</organism>
<feature type="coiled-coil region" evidence="1">
    <location>
        <begin position="20"/>
        <end position="47"/>
    </location>
</feature>
<dbReference type="Proteomes" id="UP000191040">
    <property type="component" value="Chromosome I"/>
</dbReference>
<sequence>MAKALYGYVGGPSPEHAHEAAVLRRRIGDLENEVLRLKAENDGLLARLAETAHDGDLAELLESAAR</sequence>
<accession>A0A1T4Z7W4</accession>
<evidence type="ECO:0000256" key="1">
    <source>
        <dbReference type="SAM" id="Coils"/>
    </source>
</evidence>
<dbReference type="AlphaFoldDB" id="A0A1T4Z7W4"/>
<proteinExistence type="predicted"/>
<name>A0A1T4Z7W4_9ACTN</name>
<dbReference type="RefSeq" id="WP_078701005.1">
    <property type="nucleotide sequence ID" value="NZ_LT796768.1"/>
</dbReference>
<dbReference type="STRING" id="1736691.SAMN06295964_3126"/>